<dbReference type="EMBL" id="MG775259">
    <property type="protein sequence ID" value="AUV61781.1"/>
    <property type="molecule type" value="Genomic_DNA"/>
</dbReference>
<sequence>MKRDEDVCSNCGAELEEPQAQGVFAECLSCAVDVVDEDWLAGVSCNPNAPEECESCQ</sequence>
<gene>
    <name evidence="1" type="ORF">PsPhBjorn_gp35</name>
</gene>
<dbReference type="Proteomes" id="UP000240564">
    <property type="component" value="Segment"/>
</dbReference>
<reference evidence="1 2" key="1">
    <citation type="submission" date="2018-01" db="EMBL/GenBank/DDBJ databases">
        <title>Pseudomonas phages infecting Pseudomonas sp. isolated from Prunus avium.</title>
        <authorList>
            <person name="Colberg O."/>
            <person name="Byth Carstens A."/>
        </authorList>
    </citation>
    <scope>NUCLEOTIDE SEQUENCE [LARGE SCALE GENOMIC DNA]</scope>
</reference>
<proteinExistence type="predicted"/>
<evidence type="ECO:0000313" key="2">
    <source>
        <dbReference type="Proteomes" id="UP000240564"/>
    </source>
</evidence>
<protein>
    <submittedName>
        <fullName evidence="1">Uncharacterized protein</fullName>
    </submittedName>
</protein>
<evidence type="ECO:0000313" key="1">
    <source>
        <dbReference type="EMBL" id="AUV61781.1"/>
    </source>
</evidence>
<name>A0A2K9VHF2_9CAUD</name>
<organism evidence="1 2">
    <name type="scientific">Pseudomonas phage Bjorn</name>
    <dbReference type="NCBI Taxonomy" id="2079288"/>
    <lineage>
        <taxon>Viruses</taxon>
        <taxon>Duplodnaviria</taxon>
        <taxon>Heunggongvirae</taxon>
        <taxon>Uroviricota</taxon>
        <taxon>Caudoviricetes</taxon>
        <taxon>Bjornvirus</taxon>
        <taxon>Bjornvirus bjorn</taxon>
    </lineage>
</organism>
<accession>A0A2K9VHF2</accession>
<keyword evidence="2" id="KW-1185">Reference proteome</keyword>